<dbReference type="Proteomes" id="UP000031408">
    <property type="component" value="Unassembled WGS sequence"/>
</dbReference>
<dbReference type="OrthoDB" id="1492679at2"/>
<dbReference type="STRING" id="1349421.OI18_09205"/>
<feature type="signal peptide" evidence="1">
    <location>
        <begin position="1"/>
        <end position="19"/>
    </location>
</feature>
<keyword evidence="1" id="KW-0732">Signal</keyword>
<proteinExistence type="predicted"/>
<evidence type="ECO:0000256" key="1">
    <source>
        <dbReference type="SAM" id="SignalP"/>
    </source>
</evidence>
<evidence type="ECO:0000313" key="3">
    <source>
        <dbReference type="Proteomes" id="UP000031408"/>
    </source>
</evidence>
<protein>
    <submittedName>
        <fullName evidence="2">Uncharacterized protein</fullName>
    </submittedName>
</protein>
<dbReference type="EMBL" id="JSVC01000009">
    <property type="protein sequence ID" value="KIC95046.1"/>
    <property type="molecule type" value="Genomic_DNA"/>
</dbReference>
<organism evidence="2 3">
    <name type="scientific">Flavihumibacter solisilvae</name>
    <dbReference type="NCBI Taxonomy" id="1349421"/>
    <lineage>
        <taxon>Bacteria</taxon>
        <taxon>Pseudomonadati</taxon>
        <taxon>Bacteroidota</taxon>
        <taxon>Chitinophagia</taxon>
        <taxon>Chitinophagales</taxon>
        <taxon>Chitinophagaceae</taxon>
        <taxon>Flavihumibacter</taxon>
    </lineage>
</organism>
<keyword evidence="3" id="KW-1185">Reference proteome</keyword>
<dbReference type="AlphaFoldDB" id="A0A0C1L6C9"/>
<reference evidence="2 3" key="1">
    <citation type="submission" date="2014-11" db="EMBL/GenBank/DDBJ databases">
        <title>Genome sequence of Flavihumibacter solisilvae 3-3.</title>
        <authorList>
            <person name="Zhou G."/>
            <person name="Li M."/>
            <person name="Wang G."/>
        </authorList>
    </citation>
    <scope>NUCLEOTIDE SEQUENCE [LARGE SCALE GENOMIC DNA]</scope>
    <source>
        <strain evidence="2 3">3-3</strain>
    </source>
</reference>
<gene>
    <name evidence="2" type="ORF">OI18_09205</name>
</gene>
<sequence>MSRPAVLLCLLIFATGVSGQSIYTTLHLNEERDLHSGSAYKIIKKTVHYGSPGKQATKEVTEYDRHGLPSATWFYNVPGKVSSIYRFSYDTVKRVLLETRIAEYEPKFPVKKVRTEYHYDNSRSPVLICYYDSSNVPLSEVRLSNNNLGLPEELRLFEPVGSMMGLEKATYLPEENKAVVFVHNAAGTMMSKDTLKISFRDAHRFHDPAFRYNSKGDIIYAAATWPDGSLHEKEFHYTYDKNGNWTEQKIYDATYSAAGKKNKRLRSISRREIYYRSPSPR</sequence>
<feature type="chain" id="PRO_5002135441" evidence="1">
    <location>
        <begin position="20"/>
        <end position="281"/>
    </location>
</feature>
<name>A0A0C1L6C9_9BACT</name>
<accession>A0A0C1L6C9</accession>
<evidence type="ECO:0000313" key="2">
    <source>
        <dbReference type="EMBL" id="KIC95046.1"/>
    </source>
</evidence>
<dbReference type="RefSeq" id="WP_039139201.1">
    <property type="nucleotide sequence ID" value="NZ_JSVC01000009.1"/>
</dbReference>
<comment type="caution">
    <text evidence="2">The sequence shown here is derived from an EMBL/GenBank/DDBJ whole genome shotgun (WGS) entry which is preliminary data.</text>
</comment>